<gene>
    <name evidence="2" type="ORF">OG563_06460</name>
</gene>
<feature type="signal peptide" evidence="1">
    <location>
        <begin position="1"/>
        <end position="24"/>
    </location>
</feature>
<protein>
    <recommendedName>
        <fullName evidence="4">Secreted protein</fullName>
    </recommendedName>
</protein>
<sequence length="179" mass="18431">MRISVAIFASMSVAGLALTICSTAADFDTTANLTVGDRPLLRPGSVDESIYRAADGYYFRTADGGLACGFLDEPFGQPKRPVGCQGTTQPAPPAMQACWGIDPSAAALAVGESAGYLCVNRGYFVGTTSGADADAPVLPVGSSLSVSGFTCLAQPVGVTCRNDATGRGFEIAPEYNRVF</sequence>
<evidence type="ECO:0000313" key="2">
    <source>
        <dbReference type="EMBL" id="WUV47870.1"/>
    </source>
</evidence>
<keyword evidence="1" id="KW-0732">Signal</keyword>
<feature type="chain" id="PRO_5046724221" description="Secreted protein" evidence="1">
    <location>
        <begin position="25"/>
        <end position="179"/>
    </location>
</feature>
<organism evidence="2 3">
    <name type="scientific">Nocardia vinacea</name>
    <dbReference type="NCBI Taxonomy" id="96468"/>
    <lineage>
        <taxon>Bacteria</taxon>
        <taxon>Bacillati</taxon>
        <taxon>Actinomycetota</taxon>
        <taxon>Actinomycetes</taxon>
        <taxon>Mycobacteriales</taxon>
        <taxon>Nocardiaceae</taxon>
        <taxon>Nocardia</taxon>
    </lineage>
</organism>
<evidence type="ECO:0000256" key="1">
    <source>
        <dbReference type="SAM" id="SignalP"/>
    </source>
</evidence>
<evidence type="ECO:0000313" key="3">
    <source>
        <dbReference type="Proteomes" id="UP001432062"/>
    </source>
</evidence>
<dbReference type="RefSeq" id="WP_329412093.1">
    <property type="nucleotide sequence ID" value="NZ_CP109441.1"/>
</dbReference>
<evidence type="ECO:0008006" key="4">
    <source>
        <dbReference type="Google" id="ProtNLM"/>
    </source>
</evidence>
<reference evidence="2" key="1">
    <citation type="submission" date="2022-10" db="EMBL/GenBank/DDBJ databases">
        <title>The complete genomes of actinobacterial strains from the NBC collection.</title>
        <authorList>
            <person name="Joergensen T.S."/>
            <person name="Alvarez Arevalo M."/>
            <person name="Sterndorff E.B."/>
            <person name="Faurdal D."/>
            <person name="Vuksanovic O."/>
            <person name="Mourched A.-S."/>
            <person name="Charusanti P."/>
            <person name="Shaw S."/>
            <person name="Blin K."/>
            <person name="Weber T."/>
        </authorList>
    </citation>
    <scope>NUCLEOTIDE SEQUENCE</scope>
    <source>
        <strain evidence="2">NBC_01482</strain>
    </source>
</reference>
<accession>A0ABZ1Z191</accession>
<proteinExistence type="predicted"/>
<dbReference type="Proteomes" id="UP001432062">
    <property type="component" value="Chromosome"/>
</dbReference>
<dbReference type="EMBL" id="CP109441">
    <property type="protein sequence ID" value="WUV47870.1"/>
    <property type="molecule type" value="Genomic_DNA"/>
</dbReference>
<name>A0ABZ1Z191_9NOCA</name>
<keyword evidence="3" id="KW-1185">Reference proteome</keyword>